<dbReference type="SUPFAM" id="SSF47413">
    <property type="entry name" value="lambda repressor-like DNA-binding domains"/>
    <property type="match status" value="1"/>
</dbReference>
<sequence>MTLTFRNVDATPSDPVRTWPFEALVTALERGLVADWQPIFAEIKARPWGSVARSVESYLSYAESMGIVPLMTLAIERARESAERDERGEVASRVRGAIARSGRTAAEFAREAGTSPSRLSTYASGKVTPSAALLLRIERVADLAQ</sequence>
<dbReference type="CDD" id="cd00093">
    <property type="entry name" value="HTH_XRE"/>
    <property type="match status" value="1"/>
</dbReference>
<evidence type="ECO:0000259" key="1">
    <source>
        <dbReference type="Pfam" id="PF01381"/>
    </source>
</evidence>
<dbReference type="Pfam" id="PF01381">
    <property type="entry name" value="HTH_3"/>
    <property type="match status" value="1"/>
</dbReference>
<dbReference type="InterPro" id="IPR010982">
    <property type="entry name" value="Lambda_DNA-bd_dom_sf"/>
</dbReference>
<dbReference type="InterPro" id="IPR001387">
    <property type="entry name" value="Cro/C1-type_HTH"/>
</dbReference>
<organism evidence="2">
    <name type="scientific">freshwater metagenome</name>
    <dbReference type="NCBI Taxonomy" id="449393"/>
    <lineage>
        <taxon>unclassified sequences</taxon>
        <taxon>metagenomes</taxon>
        <taxon>ecological metagenomes</taxon>
    </lineage>
</organism>
<evidence type="ECO:0000313" key="2">
    <source>
        <dbReference type="EMBL" id="CAB4990443.1"/>
    </source>
</evidence>
<gene>
    <name evidence="2" type="ORF">UFOPK3992_00011</name>
</gene>
<reference evidence="2" key="1">
    <citation type="submission" date="2020-05" db="EMBL/GenBank/DDBJ databases">
        <authorList>
            <person name="Chiriac C."/>
            <person name="Salcher M."/>
            <person name="Ghai R."/>
            <person name="Kavagutti S V."/>
        </authorList>
    </citation>
    <scope>NUCLEOTIDE SEQUENCE</scope>
</reference>
<dbReference type="EMBL" id="CAFBOZ010000001">
    <property type="protein sequence ID" value="CAB4990443.1"/>
    <property type="molecule type" value="Genomic_DNA"/>
</dbReference>
<feature type="domain" description="HTH cro/C1-type" evidence="1">
    <location>
        <begin position="101"/>
        <end position="140"/>
    </location>
</feature>
<dbReference type="AlphaFoldDB" id="A0A6J7NIQ1"/>
<accession>A0A6J7NIQ1</accession>
<proteinExistence type="predicted"/>
<name>A0A6J7NIQ1_9ZZZZ</name>
<protein>
    <submittedName>
        <fullName evidence="2">Unannotated protein</fullName>
    </submittedName>
</protein>
<dbReference type="Gene3D" id="1.10.260.40">
    <property type="entry name" value="lambda repressor-like DNA-binding domains"/>
    <property type="match status" value="1"/>
</dbReference>
<dbReference type="GO" id="GO:0003677">
    <property type="term" value="F:DNA binding"/>
    <property type="evidence" value="ECO:0007669"/>
    <property type="project" value="InterPro"/>
</dbReference>